<reference evidence="2" key="1">
    <citation type="submission" date="2016-04" db="EMBL/GenBank/DDBJ databases">
        <authorList>
            <person name="Guldener U."/>
            <person name="Guldener U."/>
        </authorList>
    </citation>
    <scope>NUCLEOTIDE SEQUENCE [LARGE SCALE GENOMIC DNA]</scope>
    <source>
        <strain evidence="2">UB2112</strain>
    </source>
</reference>
<name>A0A1K0FZ13_9BASI</name>
<gene>
    <name evidence="1" type="ORF">UBRO_20513</name>
</gene>
<evidence type="ECO:0000313" key="1">
    <source>
        <dbReference type="EMBL" id="SAM76142.1"/>
    </source>
</evidence>
<protein>
    <submittedName>
        <fullName evidence="1">Uncharacterized protein</fullName>
    </submittedName>
</protein>
<sequence>MSRGWPGRVGCMEFSNQVAGMGEIGGRFPKVVVRPISYPADKVEEQITVAASDFAVEDLFDFIFNIFFNFDRGRRWLDPIWDCVGNIGLQAVDVEHVMDLHGRRKPEAYRLSDI</sequence>
<dbReference type="AlphaFoldDB" id="A0A1K0FZ13"/>
<organism evidence="1 2">
    <name type="scientific">Ustilago bromivora</name>
    <dbReference type="NCBI Taxonomy" id="307758"/>
    <lineage>
        <taxon>Eukaryota</taxon>
        <taxon>Fungi</taxon>
        <taxon>Dikarya</taxon>
        <taxon>Basidiomycota</taxon>
        <taxon>Ustilaginomycotina</taxon>
        <taxon>Ustilaginomycetes</taxon>
        <taxon>Ustilaginales</taxon>
        <taxon>Ustilaginaceae</taxon>
        <taxon>Ustilago</taxon>
    </lineage>
</organism>
<proteinExistence type="predicted"/>
<evidence type="ECO:0000313" key="2">
    <source>
        <dbReference type="Proteomes" id="UP000179920"/>
    </source>
</evidence>
<dbReference type="EMBL" id="LT558119">
    <property type="protein sequence ID" value="SAM76142.1"/>
    <property type="molecule type" value="Genomic_DNA"/>
</dbReference>
<accession>A0A1K0FZ13</accession>
<dbReference type="Proteomes" id="UP000179920">
    <property type="component" value="Chromosome III"/>
</dbReference>